<evidence type="ECO:0000256" key="1">
    <source>
        <dbReference type="ARBA" id="ARBA00001947"/>
    </source>
</evidence>
<name>A0A837D6Y2_9PSEU</name>
<gene>
    <name evidence="14" type="ORF">MINT15_37710</name>
</gene>
<dbReference type="GO" id="GO:0016020">
    <property type="term" value="C:membrane"/>
    <property type="evidence" value="ECO:0007669"/>
    <property type="project" value="UniProtKB-SubCell"/>
</dbReference>
<sequence>MWRSSFLLGRIGDIRLELRLSAVVGVAVLTTILALKLLPVTAPDEPSVRYWFGGLAVALAFLASVVVHELAHAFVARRHGVPTRRVVLWLFGGAAEQTAAPANPRAEAMIAVSGPATSVVLGLICWASALLVDPLLPSVPLVSLLWLGTANFVFAGVALLPGTPLDGGRLVRALVWARTNDRGHADRVARRCGKVLGTALIAVGTAEVFLFGQFVGIWLAILGWALSGVATAERLHPGTDTVTP</sequence>
<dbReference type="Proteomes" id="UP000030848">
    <property type="component" value="Unassembled WGS sequence"/>
</dbReference>
<evidence type="ECO:0000256" key="6">
    <source>
        <dbReference type="ARBA" id="ARBA00022723"/>
    </source>
</evidence>
<dbReference type="RefSeq" id="WP_015786612.1">
    <property type="nucleotide sequence ID" value="NZ_CALJZO010000097.1"/>
</dbReference>
<comment type="caution">
    <text evidence="14">The sequence shown here is derived from an EMBL/GenBank/DDBJ whole genome shotgun (WGS) entry which is preliminary data.</text>
</comment>
<comment type="similarity">
    <text evidence="3">Belongs to the peptidase M50B family.</text>
</comment>
<keyword evidence="7" id="KW-0378">Hydrolase</keyword>
<evidence type="ECO:0000259" key="13">
    <source>
        <dbReference type="Pfam" id="PF02163"/>
    </source>
</evidence>
<evidence type="ECO:0000256" key="2">
    <source>
        <dbReference type="ARBA" id="ARBA00004141"/>
    </source>
</evidence>
<proteinExistence type="inferred from homology"/>
<comment type="cofactor">
    <cofactor evidence="1">
        <name>Zn(2+)</name>
        <dbReference type="ChEBI" id="CHEBI:29105"/>
    </cofactor>
</comment>
<dbReference type="PANTHER" id="PTHR39188:SF3">
    <property type="entry name" value="STAGE IV SPORULATION PROTEIN FB"/>
    <property type="match status" value="1"/>
</dbReference>
<evidence type="ECO:0000256" key="7">
    <source>
        <dbReference type="ARBA" id="ARBA00022801"/>
    </source>
</evidence>
<organism evidence="14 15">
    <name type="scientific">Saccharomonospora viridis</name>
    <dbReference type="NCBI Taxonomy" id="1852"/>
    <lineage>
        <taxon>Bacteria</taxon>
        <taxon>Bacillati</taxon>
        <taxon>Actinomycetota</taxon>
        <taxon>Actinomycetes</taxon>
        <taxon>Pseudonocardiales</taxon>
        <taxon>Pseudonocardiaceae</taxon>
        <taxon>Saccharomonospora</taxon>
    </lineage>
</organism>
<feature type="transmembrane region" description="Helical" evidence="12">
    <location>
        <begin position="20"/>
        <end position="38"/>
    </location>
</feature>
<protein>
    <submittedName>
        <fullName evidence="14">Peptidase</fullName>
    </submittedName>
</protein>
<comment type="subcellular location">
    <subcellularLocation>
        <location evidence="2">Membrane</location>
        <topology evidence="2">Multi-pass membrane protein</topology>
    </subcellularLocation>
</comment>
<evidence type="ECO:0000313" key="14">
    <source>
        <dbReference type="EMBL" id="KHF43569.1"/>
    </source>
</evidence>
<dbReference type="Pfam" id="PF02163">
    <property type="entry name" value="Peptidase_M50"/>
    <property type="match status" value="1"/>
</dbReference>
<evidence type="ECO:0000256" key="5">
    <source>
        <dbReference type="ARBA" id="ARBA00022692"/>
    </source>
</evidence>
<evidence type="ECO:0000256" key="4">
    <source>
        <dbReference type="ARBA" id="ARBA00022670"/>
    </source>
</evidence>
<keyword evidence="10" id="KW-0482">Metalloprotease</keyword>
<dbReference type="GO" id="GO:0046872">
    <property type="term" value="F:metal ion binding"/>
    <property type="evidence" value="ECO:0007669"/>
    <property type="project" value="UniProtKB-KW"/>
</dbReference>
<evidence type="ECO:0000256" key="3">
    <source>
        <dbReference type="ARBA" id="ARBA00007931"/>
    </source>
</evidence>
<keyword evidence="11 12" id="KW-0472">Membrane</keyword>
<feature type="domain" description="Peptidase M50" evidence="13">
    <location>
        <begin position="57"/>
        <end position="130"/>
    </location>
</feature>
<evidence type="ECO:0000313" key="15">
    <source>
        <dbReference type="Proteomes" id="UP000030848"/>
    </source>
</evidence>
<dbReference type="EMBL" id="JRZE01000006">
    <property type="protein sequence ID" value="KHF43569.1"/>
    <property type="molecule type" value="Genomic_DNA"/>
</dbReference>
<evidence type="ECO:0000256" key="8">
    <source>
        <dbReference type="ARBA" id="ARBA00022833"/>
    </source>
</evidence>
<reference evidence="14 15" key="1">
    <citation type="submission" date="2014-10" db="EMBL/GenBank/DDBJ databases">
        <title>Genome sequence of Micropolyspora internatus JCM3315.</title>
        <authorList>
            <person name="Shin S.-K."/>
            <person name="Yi H."/>
        </authorList>
    </citation>
    <scope>NUCLEOTIDE SEQUENCE [LARGE SCALE GENOMIC DNA]</scope>
    <source>
        <strain evidence="14 15">JCM 3315</strain>
    </source>
</reference>
<evidence type="ECO:0000256" key="12">
    <source>
        <dbReference type="SAM" id="Phobius"/>
    </source>
</evidence>
<dbReference type="OrthoDB" id="9781963at2"/>
<keyword evidence="6" id="KW-0479">Metal-binding</keyword>
<evidence type="ECO:0000256" key="9">
    <source>
        <dbReference type="ARBA" id="ARBA00022989"/>
    </source>
</evidence>
<feature type="transmembrane region" description="Helical" evidence="12">
    <location>
        <begin position="108"/>
        <end position="132"/>
    </location>
</feature>
<keyword evidence="8" id="KW-0862">Zinc</keyword>
<dbReference type="PANTHER" id="PTHR39188">
    <property type="entry name" value="MEMBRANE-ASSOCIATED ZINC METALLOPROTEASE M50B"/>
    <property type="match status" value="1"/>
</dbReference>
<keyword evidence="9 12" id="KW-1133">Transmembrane helix</keyword>
<evidence type="ECO:0000256" key="10">
    <source>
        <dbReference type="ARBA" id="ARBA00023049"/>
    </source>
</evidence>
<feature type="transmembrane region" description="Helical" evidence="12">
    <location>
        <begin position="144"/>
        <end position="162"/>
    </location>
</feature>
<dbReference type="InterPro" id="IPR008915">
    <property type="entry name" value="Peptidase_M50"/>
</dbReference>
<keyword evidence="4" id="KW-0645">Protease</keyword>
<feature type="transmembrane region" description="Helical" evidence="12">
    <location>
        <begin position="195"/>
        <end position="221"/>
    </location>
</feature>
<keyword evidence="5 12" id="KW-0812">Transmembrane</keyword>
<dbReference type="GO" id="GO:0006508">
    <property type="term" value="P:proteolysis"/>
    <property type="evidence" value="ECO:0007669"/>
    <property type="project" value="UniProtKB-KW"/>
</dbReference>
<accession>A0A837D6Y2</accession>
<evidence type="ECO:0000256" key="11">
    <source>
        <dbReference type="ARBA" id="ARBA00023136"/>
    </source>
</evidence>
<dbReference type="AlphaFoldDB" id="A0A837D6Y2"/>
<feature type="transmembrane region" description="Helical" evidence="12">
    <location>
        <begin position="50"/>
        <end position="75"/>
    </location>
</feature>
<dbReference type="GO" id="GO:0008237">
    <property type="term" value="F:metallopeptidase activity"/>
    <property type="evidence" value="ECO:0007669"/>
    <property type="project" value="UniProtKB-KW"/>
</dbReference>